<keyword evidence="1" id="KW-0812">Transmembrane</keyword>
<sequence>MVDFTTTYEPTPDEVARALGQGVRQQLKIAYLVLPSVLIVSGLVCVLVDALYMGAVMLLVAVVFPLALTWSIRRTGRRRLTYLCVPTTLRLTDDGYEARSDHFTTTMQWSLFGRIVTGPEFWLFFVNKQFTGFLPRRALSGEQQAEFDDFLASRQNTRVA</sequence>
<feature type="transmembrane region" description="Helical" evidence="1">
    <location>
        <begin position="27"/>
        <end position="44"/>
    </location>
</feature>
<evidence type="ECO:0000259" key="2">
    <source>
        <dbReference type="Pfam" id="PF14317"/>
    </source>
</evidence>
<proteinExistence type="predicted"/>
<dbReference type="InterPro" id="IPR025588">
    <property type="entry name" value="YcxB-like_C"/>
</dbReference>
<comment type="caution">
    <text evidence="3">The sequence shown here is derived from an EMBL/GenBank/DDBJ whole genome shotgun (WGS) entry which is preliminary data.</text>
</comment>
<feature type="transmembrane region" description="Helical" evidence="1">
    <location>
        <begin position="50"/>
        <end position="70"/>
    </location>
</feature>
<name>A0ABV5TJ69_9ACTN</name>
<protein>
    <submittedName>
        <fullName evidence="3">YcxB family protein</fullName>
    </submittedName>
</protein>
<evidence type="ECO:0000313" key="4">
    <source>
        <dbReference type="Proteomes" id="UP001589610"/>
    </source>
</evidence>
<feature type="domain" description="YcxB-like C-terminal" evidence="2">
    <location>
        <begin position="91"/>
        <end position="151"/>
    </location>
</feature>
<evidence type="ECO:0000313" key="3">
    <source>
        <dbReference type="EMBL" id="MFB9679160.1"/>
    </source>
</evidence>
<reference evidence="3 4" key="1">
    <citation type="submission" date="2024-09" db="EMBL/GenBank/DDBJ databases">
        <authorList>
            <person name="Sun Q."/>
            <person name="Mori K."/>
        </authorList>
    </citation>
    <scope>NUCLEOTIDE SEQUENCE [LARGE SCALE GENOMIC DNA]</scope>
    <source>
        <strain evidence="3 4">JCM 3028</strain>
    </source>
</reference>
<organism evidence="3 4">
    <name type="scientific">Streptosporangium vulgare</name>
    <dbReference type="NCBI Taxonomy" id="46190"/>
    <lineage>
        <taxon>Bacteria</taxon>
        <taxon>Bacillati</taxon>
        <taxon>Actinomycetota</taxon>
        <taxon>Actinomycetes</taxon>
        <taxon>Streptosporangiales</taxon>
        <taxon>Streptosporangiaceae</taxon>
        <taxon>Streptosporangium</taxon>
    </lineage>
</organism>
<evidence type="ECO:0000256" key="1">
    <source>
        <dbReference type="SAM" id="Phobius"/>
    </source>
</evidence>
<dbReference type="RefSeq" id="WP_386160478.1">
    <property type="nucleotide sequence ID" value="NZ_JBHMBS010000014.1"/>
</dbReference>
<keyword evidence="4" id="KW-1185">Reference proteome</keyword>
<dbReference type="Pfam" id="PF14317">
    <property type="entry name" value="YcxB"/>
    <property type="match status" value="1"/>
</dbReference>
<dbReference type="EMBL" id="JBHMBS010000014">
    <property type="protein sequence ID" value="MFB9679160.1"/>
    <property type="molecule type" value="Genomic_DNA"/>
</dbReference>
<accession>A0ABV5TJ69</accession>
<gene>
    <name evidence="3" type="ORF">ACFFRH_27095</name>
</gene>
<keyword evidence="1" id="KW-1133">Transmembrane helix</keyword>
<dbReference type="Proteomes" id="UP001589610">
    <property type="component" value="Unassembled WGS sequence"/>
</dbReference>
<keyword evidence="1" id="KW-0472">Membrane</keyword>